<keyword evidence="2" id="KW-0413">Isomerase</keyword>
<dbReference type="SMART" id="SM00830">
    <property type="entry name" value="CM_2"/>
    <property type="match status" value="1"/>
</dbReference>
<evidence type="ECO:0000256" key="2">
    <source>
        <dbReference type="ARBA" id="ARBA00023235"/>
    </source>
</evidence>
<dbReference type="InterPro" id="IPR013096">
    <property type="entry name" value="Cupin_2"/>
</dbReference>
<feature type="domain" description="Chorismate mutase" evidence="3">
    <location>
        <begin position="110"/>
        <end position="200"/>
    </location>
</feature>
<protein>
    <recommendedName>
        <fullName evidence="1">chorismate mutase</fullName>
        <ecNumber evidence="1">5.4.99.5</ecNumber>
    </recommendedName>
</protein>
<dbReference type="SUPFAM" id="SSF51182">
    <property type="entry name" value="RmlC-like cupins"/>
    <property type="match status" value="1"/>
</dbReference>
<name>A0A2V3PR77_9BACT</name>
<dbReference type="PROSITE" id="PS51168">
    <property type="entry name" value="CHORISMATE_MUT_2"/>
    <property type="match status" value="1"/>
</dbReference>
<dbReference type="CDD" id="cd02208">
    <property type="entry name" value="cupin_RmlC-like"/>
    <property type="match status" value="1"/>
</dbReference>
<evidence type="ECO:0000256" key="1">
    <source>
        <dbReference type="ARBA" id="ARBA00012404"/>
    </source>
</evidence>
<comment type="caution">
    <text evidence="4">The sequence shown here is derived from an EMBL/GenBank/DDBJ whole genome shotgun (WGS) entry which is preliminary data.</text>
</comment>
<sequence length="203" mass="22916">MDDFTTPPNHIHFVAKKLFGDCGKIIDGSIAYIEVGGGGPCDLHIHEYSHLFIVISGQAQIKMGDIHKILNPSESFLLDGKTPHSVWNIADKPTVMLGISVKPNETKRNDIECKSLDEVRENIDRIDKDLIRLISERSIYVNQAVNFKKTESDVEAPKRVEQIITKVRNLAKSENLDPDIAESVYRTMISAFIEQEKSKLKEE</sequence>
<dbReference type="SUPFAM" id="SSF48600">
    <property type="entry name" value="Chorismate mutase II"/>
    <property type="match status" value="1"/>
</dbReference>
<evidence type="ECO:0000313" key="4">
    <source>
        <dbReference type="EMBL" id="PXV64474.1"/>
    </source>
</evidence>
<dbReference type="GO" id="GO:0009697">
    <property type="term" value="P:salicylic acid biosynthetic process"/>
    <property type="evidence" value="ECO:0007669"/>
    <property type="project" value="TreeGrafter"/>
</dbReference>
<dbReference type="GO" id="GO:0046417">
    <property type="term" value="P:chorismate metabolic process"/>
    <property type="evidence" value="ECO:0007669"/>
    <property type="project" value="InterPro"/>
</dbReference>
<organism evidence="4 5">
    <name type="scientific">Dysgonomonas alginatilytica</name>
    <dbReference type="NCBI Taxonomy" id="1605892"/>
    <lineage>
        <taxon>Bacteria</taxon>
        <taxon>Pseudomonadati</taxon>
        <taxon>Bacteroidota</taxon>
        <taxon>Bacteroidia</taxon>
        <taxon>Bacteroidales</taxon>
        <taxon>Dysgonomonadaceae</taxon>
        <taxon>Dysgonomonas</taxon>
    </lineage>
</organism>
<dbReference type="RefSeq" id="WP_221409234.1">
    <property type="nucleotide sequence ID" value="NZ_QICL01000010.1"/>
</dbReference>
<dbReference type="Gene3D" id="2.60.120.10">
    <property type="entry name" value="Jelly Rolls"/>
    <property type="match status" value="1"/>
</dbReference>
<gene>
    <name evidence="4" type="ORF">CLV62_110118</name>
</gene>
<dbReference type="Pfam" id="PF07883">
    <property type="entry name" value="Cupin_2"/>
    <property type="match status" value="1"/>
</dbReference>
<dbReference type="PANTHER" id="PTHR38041:SF1">
    <property type="entry name" value="CHORISMATE MUTASE"/>
    <property type="match status" value="1"/>
</dbReference>
<dbReference type="InterPro" id="IPR011051">
    <property type="entry name" value="RmlC_Cupin_sf"/>
</dbReference>
<proteinExistence type="predicted"/>
<accession>A0A2V3PR77</accession>
<dbReference type="InterPro" id="IPR051331">
    <property type="entry name" value="Chorismate_mutase-related"/>
</dbReference>
<dbReference type="InterPro" id="IPR002701">
    <property type="entry name" value="CM_II_prokaryot"/>
</dbReference>
<dbReference type="AlphaFoldDB" id="A0A2V3PR77"/>
<dbReference type="Proteomes" id="UP000247973">
    <property type="component" value="Unassembled WGS sequence"/>
</dbReference>
<dbReference type="Pfam" id="PF01817">
    <property type="entry name" value="CM_2"/>
    <property type="match status" value="1"/>
</dbReference>
<dbReference type="Gene3D" id="1.20.59.10">
    <property type="entry name" value="Chorismate mutase"/>
    <property type="match status" value="1"/>
</dbReference>
<dbReference type="InterPro" id="IPR036263">
    <property type="entry name" value="Chorismate_II_sf"/>
</dbReference>
<evidence type="ECO:0000313" key="5">
    <source>
        <dbReference type="Proteomes" id="UP000247973"/>
    </source>
</evidence>
<dbReference type="GO" id="GO:0004106">
    <property type="term" value="F:chorismate mutase activity"/>
    <property type="evidence" value="ECO:0007669"/>
    <property type="project" value="UniProtKB-EC"/>
</dbReference>
<dbReference type="EMBL" id="QICL01000010">
    <property type="protein sequence ID" value="PXV64474.1"/>
    <property type="molecule type" value="Genomic_DNA"/>
</dbReference>
<dbReference type="InterPro" id="IPR036979">
    <property type="entry name" value="CM_dom_sf"/>
</dbReference>
<dbReference type="InterPro" id="IPR014710">
    <property type="entry name" value="RmlC-like_jellyroll"/>
</dbReference>
<dbReference type="EC" id="5.4.99.5" evidence="1"/>
<dbReference type="PANTHER" id="PTHR38041">
    <property type="entry name" value="CHORISMATE MUTASE"/>
    <property type="match status" value="1"/>
</dbReference>
<evidence type="ECO:0000259" key="3">
    <source>
        <dbReference type="PROSITE" id="PS51168"/>
    </source>
</evidence>
<keyword evidence="5" id="KW-1185">Reference proteome</keyword>
<reference evidence="4 5" key="1">
    <citation type="submission" date="2018-03" db="EMBL/GenBank/DDBJ databases">
        <title>Genomic Encyclopedia of Archaeal and Bacterial Type Strains, Phase II (KMG-II): from individual species to whole genera.</title>
        <authorList>
            <person name="Goeker M."/>
        </authorList>
    </citation>
    <scope>NUCLEOTIDE SEQUENCE [LARGE SCALE GENOMIC DNA]</scope>
    <source>
        <strain evidence="4 5">DSM 100214</strain>
    </source>
</reference>